<evidence type="ECO:0000256" key="16">
    <source>
        <dbReference type="SAM" id="Phobius"/>
    </source>
</evidence>
<dbReference type="FunFam" id="3.40.50.1000:FF:000083">
    <property type="entry name" value="Sodium/potassium-transporting ATPase subunit alpha"/>
    <property type="match status" value="1"/>
</dbReference>
<proteinExistence type="inferred from homology"/>
<dbReference type="InterPro" id="IPR050510">
    <property type="entry name" value="Cation_transp_ATPase_P-type"/>
</dbReference>
<keyword evidence="4" id="KW-0067">ATP-binding</keyword>
<keyword evidence="10" id="KW-0739">Sodium transport</keyword>
<keyword evidence="9 16" id="KW-0472">Membrane</keyword>
<dbReference type="VEuPathDB" id="CryptoDB:Vbra_19561"/>
<dbReference type="InterPro" id="IPR044492">
    <property type="entry name" value="P_typ_ATPase_HD_dom"/>
</dbReference>
<evidence type="ECO:0000256" key="4">
    <source>
        <dbReference type="ARBA" id="ARBA00022840"/>
    </source>
</evidence>
<dbReference type="InterPro" id="IPR006068">
    <property type="entry name" value="ATPase_P-typ_cation-transptr_C"/>
</dbReference>
<dbReference type="InterPro" id="IPR023298">
    <property type="entry name" value="ATPase_P-typ_TM_dom_sf"/>
</dbReference>
<comment type="subcellular location">
    <subcellularLocation>
        <location evidence="1">Membrane</location>
        <topology evidence="1">Multi-pass membrane protein</topology>
    </subcellularLocation>
</comment>
<evidence type="ECO:0000259" key="17">
    <source>
        <dbReference type="SMART" id="SM00831"/>
    </source>
</evidence>
<feature type="transmembrane region" description="Helical" evidence="16">
    <location>
        <begin position="878"/>
        <end position="899"/>
    </location>
</feature>
<dbReference type="SFLD" id="SFLDS00003">
    <property type="entry name" value="Haloacid_Dehalogenase"/>
    <property type="match status" value="1"/>
</dbReference>
<dbReference type="SMART" id="SM00831">
    <property type="entry name" value="Cation_ATPase_N"/>
    <property type="match status" value="1"/>
</dbReference>
<evidence type="ECO:0000256" key="5">
    <source>
        <dbReference type="ARBA" id="ARBA00022967"/>
    </source>
</evidence>
<evidence type="ECO:0000256" key="12">
    <source>
        <dbReference type="ARBA" id="ARBA00038148"/>
    </source>
</evidence>
<keyword evidence="8" id="KW-0406">Ion transport</keyword>
<evidence type="ECO:0000256" key="11">
    <source>
        <dbReference type="ARBA" id="ARBA00035029"/>
    </source>
</evidence>
<keyword evidence="19" id="KW-1185">Reference proteome</keyword>
<dbReference type="Gene3D" id="2.70.150.10">
    <property type="entry name" value="Calcium-transporting ATPase, cytoplasmic transduction domain A"/>
    <property type="match status" value="1"/>
</dbReference>
<feature type="domain" description="Cation-transporting P-type ATPase N-terminal" evidence="17">
    <location>
        <begin position="86"/>
        <end position="160"/>
    </location>
</feature>
<dbReference type="PANTHER" id="PTHR43294:SF20">
    <property type="entry name" value="P-TYPE ATPASE"/>
    <property type="match status" value="1"/>
</dbReference>
<dbReference type="SUPFAM" id="SSF56784">
    <property type="entry name" value="HAD-like"/>
    <property type="match status" value="1"/>
</dbReference>
<accession>A0A0G4H3C8</accession>
<dbReference type="Proteomes" id="UP000041254">
    <property type="component" value="Unassembled WGS sequence"/>
</dbReference>
<protein>
    <recommendedName>
        <fullName evidence="14">P-type sodium-transporting ATPase4</fullName>
        <ecNumber evidence="11">7.2.2.3</ecNumber>
    </recommendedName>
</protein>
<feature type="transmembrane region" description="Helical" evidence="16">
    <location>
        <begin position="1178"/>
        <end position="1199"/>
    </location>
</feature>
<dbReference type="InterPro" id="IPR004014">
    <property type="entry name" value="ATPase_P-typ_cation-transptr_N"/>
</dbReference>
<dbReference type="GO" id="GO:0005886">
    <property type="term" value="C:plasma membrane"/>
    <property type="evidence" value="ECO:0007669"/>
    <property type="project" value="TreeGrafter"/>
</dbReference>
<comment type="similarity">
    <text evidence="12">Belongs to the cation transport ATPase (P-type) (TC 3.A.3) family.</text>
</comment>
<dbReference type="Pfam" id="PF00690">
    <property type="entry name" value="Cation_ATPase_N"/>
    <property type="match status" value="1"/>
</dbReference>
<feature type="transmembrane region" description="Helical" evidence="16">
    <location>
        <begin position="357"/>
        <end position="387"/>
    </location>
</feature>
<dbReference type="PhylomeDB" id="A0A0G4H3C8"/>
<dbReference type="EMBL" id="CDMY01000973">
    <property type="protein sequence ID" value="CEM38216.1"/>
    <property type="molecule type" value="Genomic_DNA"/>
</dbReference>
<dbReference type="SUPFAM" id="SSF81660">
    <property type="entry name" value="Metal cation-transporting ATPase, ATP-binding domain N"/>
    <property type="match status" value="1"/>
</dbReference>
<dbReference type="GO" id="GO:1902600">
    <property type="term" value="P:proton transmembrane transport"/>
    <property type="evidence" value="ECO:0007669"/>
    <property type="project" value="TreeGrafter"/>
</dbReference>
<comment type="catalytic activity">
    <reaction evidence="13">
        <text>Na(+)(in) + ATP + H2O = Na(+)(out) + ADP + phosphate + H(+)</text>
        <dbReference type="Rhea" id="RHEA:14633"/>
        <dbReference type="ChEBI" id="CHEBI:15377"/>
        <dbReference type="ChEBI" id="CHEBI:15378"/>
        <dbReference type="ChEBI" id="CHEBI:29101"/>
        <dbReference type="ChEBI" id="CHEBI:30616"/>
        <dbReference type="ChEBI" id="CHEBI:43474"/>
        <dbReference type="ChEBI" id="CHEBI:456216"/>
        <dbReference type="EC" id="7.2.2.3"/>
    </reaction>
    <physiologicalReaction direction="left-to-right" evidence="13">
        <dbReference type="Rhea" id="RHEA:14634"/>
    </physiologicalReaction>
</comment>
<dbReference type="InterPro" id="IPR036412">
    <property type="entry name" value="HAD-like_sf"/>
</dbReference>
<dbReference type="Gene3D" id="3.40.50.1000">
    <property type="entry name" value="HAD superfamily/HAD-like"/>
    <property type="match status" value="1"/>
</dbReference>
<dbReference type="GO" id="GO:0036376">
    <property type="term" value="P:sodium ion export across plasma membrane"/>
    <property type="evidence" value="ECO:0007669"/>
    <property type="project" value="TreeGrafter"/>
</dbReference>
<dbReference type="Pfam" id="PF00689">
    <property type="entry name" value="Cation_ATPase_C"/>
    <property type="match status" value="2"/>
</dbReference>
<dbReference type="SFLD" id="SFLDF00027">
    <property type="entry name" value="p-type_atpase"/>
    <property type="match status" value="1"/>
</dbReference>
<dbReference type="GO" id="GO:0005391">
    <property type="term" value="F:P-type sodium:potassium-exchanging transporter activity"/>
    <property type="evidence" value="ECO:0007669"/>
    <property type="project" value="TreeGrafter"/>
</dbReference>
<dbReference type="OMA" id="FNRNPWM"/>
<evidence type="ECO:0000313" key="19">
    <source>
        <dbReference type="Proteomes" id="UP000041254"/>
    </source>
</evidence>
<evidence type="ECO:0000256" key="1">
    <source>
        <dbReference type="ARBA" id="ARBA00004141"/>
    </source>
</evidence>
<feature type="transmembrane region" description="Helical" evidence="16">
    <location>
        <begin position="323"/>
        <end position="345"/>
    </location>
</feature>
<dbReference type="InterPro" id="IPR001757">
    <property type="entry name" value="P_typ_ATPase"/>
</dbReference>
<evidence type="ECO:0000256" key="15">
    <source>
        <dbReference type="SAM" id="MobiDB-lite"/>
    </source>
</evidence>
<dbReference type="GO" id="GO:1990573">
    <property type="term" value="P:potassium ion import across plasma membrane"/>
    <property type="evidence" value="ECO:0007669"/>
    <property type="project" value="TreeGrafter"/>
</dbReference>
<keyword evidence="2 16" id="KW-0812">Transmembrane</keyword>
<keyword evidence="6 16" id="KW-1133">Transmembrane helix</keyword>
<evidence type="ECO:0000256" key="6">
    <source>
        <dbReference type="ARBA" id="ARBA00022989"/>
    </source>
</evidence>
<feature type="region of interest" description="Disordered" evidence="15">
    <location>
        <begin position="1"/>
        <end position="39"/>
    </location>
</feature>
<dbReference type="FunCoup" id="A0A0G4H3C8">
    <property type="interactions" value="9"/>
</dbReference>
<dbReference type="Pfam" id="PF00122">
    <property type="entry name" value="E1-E2_ATPase"/>
    <property type="match status" value="1"/>
</dbReference>
<dbReference type="EC" id="7.2.2.3" evidence="11"/>
<organism evidence="18 19">
    <name type="scientific">Vitrella brassicaformis (strain CCMP3155)</name>
    <dbReference type="NCBI Taxonomy" id="1169540"/>
    <lineage>
        <taxon>Eukaryota</taxon>
        <taxon>Sar</taxon>
        <taxon>Alveolata</taxon>
        <taxon>Colpodellida</taxon>
        <taxon>Vitrellaceae</taxon>
        <taxon>Vitrella</taxon>
    </lineage>
</organism>
<dbReference type="GO" id="GO:0005524">
    <property type="term" value="F:ATP binding"/>
    <property type="evidence" value="ECO:0007669"/>
    <property type="project" value="UniProtKB-KW"/>
</dbReference>
<dbReference type="InterPro" id="IPR023299">
    <property type="entry name" value="ATPase_P-typ_cyto_dom_N"/>
</dbReference>
<evidence type="ECO:0000256" key="2">
    <source>
        <dbReference type="ARBA" id="ARBA00022692"/>
    </source>
</evidence>
<dbReference type="InterPro" id="IPR018303">
    <property type="entry name" value="ATPase_P-typ_P_site"/>
</dbReference>
<dbReference type="InParanoid" id="A0A0G4H3C8"/>
<dbReference type="Pfam" id="PF13246">
    <property type="entry name" value="Cation_ATPase"/>
    <property type="match status" value="1"/>
</dbReference>
<evidence type="ECO:0000256" key="13">
    <source>
        <dbReference type="ARBA" id="ARBA00049499"/>
    </source>
</evidence>
<evidence type="ECO:0000256" key="7">
    <source>
        <dbReference type="ARBA" id="ARBA00023053"/>
    </source>
</evidence>
<dbReference type="InterPro" id="IPR008250">
    <property type="entry name" value="ATPase_P-typ_transduc_dom_A_sf"/>
</dbReference>
<reference evidence="18 19" key="1">
    <citation type="submission" date="2014-11" db="EMBL/GenBank/DDBJ databases">
        <authorList>
            <person name="Zhu J."/>
            <person name="Qi W."/>
            <person name="Song R."/>
        </authorList>
    </citation>
    <scope>NUCLEOTIDE SEQUENCE [LARGE SCALE GENOMIC DNA]</scope>
</reference>
<dbReference type="STRING" id="1169540.A0A0G4H3C8"/>
<keyword evidence="7" id="KW-0915">Sodium</keyword>
<dbReference type="AlphaFoldDB" id="A0A0G4H3C8"/>
<evidence type="ECO:0000256" key="3">
    <source>
        <dbReference type="ARBA" id="ARBA00022741"/>
    </source>
</evidence>
<dbReference type="Gene3D" id="1.20.1110.10">
    <property type="entry name" value="Calcium-transporting ATPase, transmembrane domain"/>
    <property type="match status" value="2"/>
</dbReference>
<feature type="transmembrane region" description="Helical" evidence="16">
    <location>
        <begin position="951"/>
        <end position="977"/>
    </location>
</feature>
<feature type="transmembrane region" description="Helical" evidence="16">
    <location>
        <begin position="135"/>
        <end position="158"/>
    </location>
</feature>
<dbReference type="OrthoDB" id="116380at2759"/>
<dbReference type="GO" id="GO:0016887">
    <property type="term" value="F:ATP hydrolysis activity"/>
    <property type="evidence" value="ECO:0007669"/>
    <property type="project" value="InterPro"/>
</dbReference>
<dbReference type="PRINTS" id="PR00119">
    <property type="entry name" value="CATATPASE"/>
</dbReference>
<keyword evidence="5" id="KW-1278">Translocase</keyword>
<evidence type="ECO:0000256" key="8">
    <source>
        <dbReference type="ARBA" id="ARBA00023065"/>
    </source>
</evidence>
<dbReference type="GO" id="GO:0006883">
    <property type="term" value="P:intracellular sodium ion homeostasis"/>
    <property type="evidence" value="ECO:0007669"/>
    <property type="project" value="TreeGrafter"/>
</dbReference>
<evidence type="ECO:0000256" key="10">
    <source>
        <dbReference type="ARBA" id="ARBA00023201"/>
    </source>
</evidence>
<evidence type="ECO:0000313" key="18">
    <source>
        <dbReference type="EMBL" id="CEM38216.1"/>
    </source>
</evidence>
<keyword evidence="10" id="KW-0813">Transport</keyword>
<dbReference type="InterPro" id="IPR059000">
    <property type="entry name" value="ATPase_P-type_domA"/>
</dbReference>
<dbReference type="NCBIfam" id="TIGR01494">
    <property type="entry name" value="ATPase_P-type"/>
    <property type="match status" value="2"/>
</dbReference>
<name>A0A0G4H3C8_VITBC</name>
<dbReference type="PROSITE" id="PS00154">
    <property type="entry name" value="ATPASE_E1_E2"/>
    <property type="match status" value="1"/>
</dbReference>
<dbReference type="Gene3D" id="3.40.1110.10">
    <property type="entry name" value="Calcium-transporting ATPase, cytoplasmic domain N"/>
    <property type="match status" value="1"/>
</dbReference>
<dbReference type="FunFam" id="3.40.50.1000:FF:000001">
    <property type="entry name" value="Phospholipid-transporting ATPase IC"/>
    <property type="match status" value="1"/>
</dbReference>
<gene>
    <name evidence="18" type="ORF">Vbra_19561</name>
</gene>
<dbReference type="GO" id="GO:0030007">
    <property type="term" value="P:intracellular potassium ion homeostasis"/>
    <property type="evidence" value="ECO:0007669"/>
    <property type="project" value="TreeGrafter"/>
</dbReference>
<dbReference type="SFLD" id="SFLDG00002">
    <property type="entry name" value="C1.7:_P-type_atpase_like"/>
    <property type="match status" value="1"/>
</dbReference>
<dbReference type="SUPFAM" id="SSF81653">
    <property type="entry name" value="Calcium ATPase, transduction domain A"/>
    <property type="match status" value="1"/>
</dbReference>
<keyword evidence="3" id="KW-0547">Nucleotide-binding</keyword>
<sequence length="1257" mass="137927">MSGVQPSESRASHAGSQRGDPDKTTWPTGPVGDFPGTTTELIVDRLAESKQSLKEILEKASIEDPEAFKRAVEEAEQQQPTSGKNKWSSTAMMLLTKELDSDLVNGLTSEQVLKKREEFGMNVLEKEHKEPIWKIFLLQYTSPVVLLLLAAAVVSLGFQEWVEGIAILIIVTLNASLATYMEKSAGDALAKLAAMAAPRCKVIRDGKKTDIDAKECVPGDIVLIGTGDQVPADMRLFEASEILANEALLTGESEEVRKTLTVDDPDEPFAKNMCFASTSVTNGNGKGIVCTTGMQTQVGIIAQHLKAESGSKLTPLQQALNKLGGIIGVMSICVLIVVVLVAVFTNYRDPAHPSQNWILGIVLVAVGFAVSSIPEGLPMVVTICLSLGCRDMVQRKAQVRKLPAVETLGSCSVICSDKTGTLTEGKMTATTLVTTSRCSEGPVQQFSFYPTKGFDPNGGCFRQTDLTKEATDGIVECYDMGKFQEYDGVVTDYGNPYNKDLYAQKVRTTLMAGFLNSHDTELVKDSSGKWFTTGNMSEGAIVVAAAKGRIGPAVNEENPHDKYPRDKDLEVPFNSSRKMMATIHKLPKPGEFEGMKLSESGSFTHVCILKGAPDRVLKHVKYMPMEDTANNYNTIDWKRSIEPDELQAVMRINQELSKGALRVLALTIRPLSSEDMAQLQGLDKADDRLEYLLGKRSAEAKTMTLLGLVGSLDPPRTGVKEAIETARTAGVRVIMITGDQKTTAAAIAKQIGLLRDYETEEEYAILCEKLHKEDGSHLDDGDLDEITAKVNVFSRAQPEDKIAIVNSLKRCGEVASMTGDGVNDAPALKAANIGVAMGIAGTDVAKGASDMVLLDDNFVTIVAAVEEGRKIYGNIQKFVSFLLGTNIGEIIYLTVAIAAQMPLPLEALQILFLNLMSDGCPAVAISREPAEADNMRVPPRPKNAPIMTRDWWLFGIMPHVIGEAIAVIASLMLGLYVTTGYIFAKDISNSCSTFTMPQNPNDRDPLDPRECRKKGCTKATFRYYCECYEYTVDDGWVTHLDFFNPQKGEMQQVLRAYKGWEDGGLLSPSAPANPNAEQLPSVITEAYAAAGCSEAVAGEVTCGTETYRVDEDSNWWIQGDHPEVDKKNHVITYFDCSNYGARRGRTIAFITAVFTEMLRAYTVRSWDWFFMVFNRNPWMHLACSISATLTIMVTIIPGLNTEIFKVVPVEWWHYLMGIGWAFFNFIWDEVLPKPVYRRVLARRKALARERESVGAKV</sequence>
<feature type="transmembrane region" description="Helical" evidence="16">
    <location>
        <begin position="1211"/>
        <end position="1227"/>
    </location>
</feature>
<dbReference type="PANTHER" id="PTHR43294">
    <property type="entry name" value="SODIUM/POTASSIUM-TRANSPORTING ATPASE SUBUNIT ALPHA"/>
    <property type="match status" value="1"/>
</dbReference>
<evidence type="ECO:0000256" key="9">
    <source>
        <dbReference type="ARBA" id="ARBA00023136"/>
    </source>
</evidence>
<evidence type="ECO:0000256" key="14">
    <source>
        <dbReference type="ARBA" id="ARBA00067200"/>
    </source>
</evidence>
<dbReference type="SUPFAM" id="SSF81665">
    <property type="entry name" value="Calcium ATPase, transmembrane domain M"/>
    <property type="match status" value="1"/>
</dbReference>
<dbReference type="InterPro" id="IPR023214">
    <property type="entry name" value="HAD_sf"/>
</dbReference>
<feature type="transmembrane region" description="Helical" evidence="16">
    <location>
        <begin position="164"/>
        <end position="181"/>
    </location>
</feature>